<evidence type="ECO:0000313" key="3">
    <source>
        <dbReference type="EMBL" id="CAB5053169.1"/>
    </source>
</evidence>
<gene>
    <name evidence="3" type="ORF">UFOPK4275_01031</name>
    <name evidence="4" type="ORF">UFOPK4422_01084</name>
</gene>
<reference evidence="3" key="1">
    <citation type="submission" date="2020-05" db="EMBL/GenBank/DDBJ databases">
        <authorList>
            <person name="Chiriac C."/>
            <person name="Salcher M."/>
            <person name="Ghai R."/>
            <person name="Kavagutti S V."/>
        </authorList>
    </citation>
    <scope>NUCLEOTIDE SEQUENCE</scope>
</reference>
<evidence type="ECO:0000313" key="4">
    <source>
        <dbReference type="EMBL" id="CAB5127079.1"/>
    </source>
</evidence>
<name>A0A6J7TGX3_9ZZZZ</name>
<accession>A0A6J7TGX3</accession>
<dbReference type="AlphaFoldDB" id="A0A6J7TGX3"/>
<dbReference type="Pfam" id="PF01370">
    <property type="entry name" value="Epimerase"/>
    <property type="match status" value="1"/>
</dbReference>
<organism evidence="3">
    <name type="scientific">freshwater metagenome</name>
    <dbReference type="NCBI Taxonomy" id="449393"/>
    <lineage>
        <taxon>unclassified sequences</taxon>
        <taxon>metagenomes</taxon>
        <taxon>ecological metagenomes</taxon>
    </lineage>
</organism>
<feature type="domain" description="NAD-dependent epimerase/dehydratase" evidence="2">
    <location>
        <begin position="11"/>
        <end position="185"/>
    </location>
</feature>
<dbReference type="InterPro" id="IPR001509">
    <property type="entry name" value="Epimerase_deHydtase"/>
</dbReference>
<dbReference type="EMBL" id="CAFBQJ010000200">
    <property type="protein sequence ID" value="CAB5053169.1"/>
    <property type="molecule type" value="Genomic_DNA"/>
</dbReference>
<protein>
    <submittedName>
        <fullName evidence="3">Unannotated protein</fullName>
    </submittedName>
</protein>
<dbReference type="PANTHER" id="PTHR43000">
    <property type="entry name" value="DTDP-D-GLUCOSE 4,6-DEHYDRATASE-RELATED"/>
    <property type="match status" value="1"/>
</dbReference>
<comment type="similarity">
    <text evidence="1">Belongs to the NAD(P)-dependent epimerase/dehydratase family.</text>
</comment>
<dbReference type="EMBL" id="CAFBRX010000111">
    <property type="protein sequence ID" value="CAB5127079.1"/>
    <property type="molecule type" value="Genomic_DNA"/>
</dbReference>
<evidence type="ECO:0000259" key="2">
    <source>
        <dbReference type="Pfam" id="PF01370"/>
    </source>
</evidence>
<evidence type="ECO:0000256" key="1">
    <source>
        <dbReference type="ARBA" id="ARBA00007637"/>
    </source>
</evidence>
<sequence>MSIAAITGRKILVTGVTGWVAGPLAESLASAGNTVYGAARFNDPAQRQPWHDKGVQTVSIDLENGRLDEVPADLDLVLHFAVAKSNNFAEAFAANAHGSADLMETAAQRSDNLTFFHCSSTAVYEPKHGVPRRETDLLGDSHRPMPGMPTYSISKIAGEVLVQHTAKRLGVPTVIARLNVPYGDTYGWMSFHLMMMERNIAIPVHVDQPTDYTPIHAVDIARSIPYLLSLAATPAEIVNWGGDQVVSIEDWCEEMGRLTGLTPTFAPTTATIASIVPDVSKLRDLGFSTTIDWREGIRRQIATMRPELLKS</sequence>
<proteinExistence type="inferred from homology"/>
<dbReference type="Gene3D" id="3.40.50.720">
    <property type="entry name" value="NAD(P)-binding Rossmann-like Domain"/>
    <property type="match status" value="1"/>
</dbReference>
<dbReference type="SUPFAM" id="SSF51735">
    <property type="entry name" value="NAD(P)-binding Rossmann-fold domains"/>
    <property type="match status" value="1"/>
</dbReference>
<dbReference type="InterPro" id="IPR036291">
    <property type="entry name" value="NAD(P)-bd_dom_sf"/>
</dbReference>